<keyword evidence="2" id="KW-1185">Reference proteome</keyword>
<evidence type="ECO:0000313" key="2">
    <source>
        <dbReference type="Proteomes" id="UP000283090"/>
    </source>
</evidence>
<organism evidence="1 2">
    <name type="scientific">Arthrobotrys flagrans</name>
    <name type="common">Nematode-trapping fungus</name>
    <name type="synonym">Trichothecium flagrans</name>
    <dbReference type="NCBI Taxonomy" id="97331"/>
    <lineage>
        <taxon>Eukaryota</taxon>
        <taxon>Fungi</taxon>
        <taxon>Dikarya</taxon>
        <taxon>Ascomycota</taxon>
        <taxon>Pezizomycotina</taxon>
        <taxon>Orbiliomycetes</taxon>
        <taxon>Orbiliales</taxon>
        <taxon>Orbiliaceae</taxon>
        <taxon>Arthrobotrys</taxon>
    </lineage>
</organism>
<evidence type="ECO:0000313" key="1">
    <source>
        <dbReference type="EMBL" id="RVD81400.1"/>
    </source>
</evidence>
<accession>A0A436ZR51</accession>
<sequence length="129" mass="14825">MFKFKAHNLEFLWGRYRAFDLVGERNPRRILAQHAEENLSGTVVQRDSNPAAPDKPYKPPVRIMRVVKEGQFLPLTQTADINAVMRYAGETALLSKEEARTLQRARLLLGKIFRDIQEERARGTKFEGA</sequence>
<dbReference type="GeneID" id="93591577"/>
<dbReference type="Proteomes" id="UP000283090">
    <property type="component" value="Unassembled WGS sequence"/>
</dbReference>
<protein>
    <submittedName>
        <fullName evidence="1">Uncharacterized protein</fullName>
    </submittedName>
</protein>
<proteinExistence type="predicted"/>
<reference evidence="1 2" key="1">
    <citation type="submission" date="2019-01" db="EMBL/GenBank/DDBJ databases">
        <title>Intercellular communication is required for trap formation in the nematode-trapping fungus Duddingtonia flagrans.</title>
        <authorList>
            <person name="Youssar L."/>
            <person name="Wernet V."/>
            <person name="Hensel N."/>
            <person name="Hildebrandt H.-G."/>
            <person name="Fischer R."/>
        </authorList>
    </citation>
    <scope>NUCLEOTIDE SEQUENCE [LARGE SCALE GENOMIC DNA]</scope>
    <source>
        <strain evidence="1 2">CBS H-5679</strain>
    </source>
</reference>
<comment type="caution">
    <text evidence="1">The sequence shown here is derived from an EMBL/GenBank/DDBJ whole genome shotgun (WGS) entry which is preliminary data.</text>
</comment>
<dbReference type="RefSeq" id="XP_067486944.1">
    <property type="nucleotide sequence ID" value="XM_067639124.1"/>
</dbReference>
<dbReference type="OrthoDB" id="5346188at2759"/>
<gene>
    <name evidence="1" type="ORF">DFL_009266</name>
</gene>
<dbReference type="VEuPathDB" id="FungiDB:DFL_009266"/>
<dbReference type="AlphaFoldDB" id="A0A436ZR51"/>
<dbReference type="EMBL" id="SAEB01000012">
    <property type="protein sequence ID" value="RVD81400.1"/>
    <property type="molecule type" value="Genomic_DNA"/>
</dbReference>
<name>A0A436ZR51_ARTFL</name>